<dbReference type="SUPFAM" id="SSF159941">
    <property type="entry name" value="MM3350-like"/>
    <property type="match status" value="1"/>
</dbReference>
<dbReference type="Proteomes" id="UP001479436">
    <property type="component" value="Unassembled WGS sequence"/>
</dbReference>
<dbReference type="Pfam" id="PF07929">
    <property type="entry name" value="PRiA4_ORF3"/>
    <property type="match status" value="1"/>
</dbReference>
<evidence type="ECO:0000313" key="2">
    <source>
        <dbReference type="EMBL" id="KAK9703017.1"/>
    </source>
</evidence>
<protein>
    <recommendedName>
        <fullName evidence="1">Plasmid pRiA4b Orf3-like domain-containing protein</fullName>
    </recommendedName>
</protein>
<evidence type="ECO:0000313" key="3">
    <source>
        <dbReference type="Proteomes" id="UP001479436"/>
    </source>
</evidence>
<feature type="domain" description="Plasmid pRiA4b Orf3-like" evidence="1">
    <location>
        <begin position="17"/>
        <end position="206"/>
    </location>
</feature>
<dbReference type="InterPro" id="IPR024047">
    <property type="entry name" value="MM3350-like_sf"/>
</dbReference>
<gene>
    <name evidence="2" type="ORF">K7432_010947</name>
</gene>
<evidence type="ECO:0000259" key="1">
    <source>
        <dbReference type="Pfam" id="PF07929"/>
    </source>
</evidence>
<comment type="caution">
    <text evidence="2">The sequence shown here is derived from an EMBL/GenBank/DDBJ whole genome shotgun (WGS) entry which is preliminary data.</text>
</comment>
<proteinExistence type="predicted"/>
<dbReference type="Gene3D" id="3.10.290.30">
    <property type="entry name" value="MM3350-like"/>
    <property type="match status" value="1"/>
</dbReference>
<dbReference type="EMBL" id="JASJQH010007673">
    <property type="protein sequence ID" value="KAK9703017.1"/>
    <property type="molecule type" value="Genomic_DNA"/>
</dbReference>
<dbReference type="InterPro" id="IPR012912">
    <property type="entry name" value="Plasmid_pRiA4b_Orf3-like"/>
</dbReference>
<sequence>MTPLKDKLVIIRASIIQNSDQETWRTVLVPGAFSLLQLHVALQNLFGWKETGCSFHYFAQGQSKESVDVGDNLSFICNYDGNPEIIYQTIYLDECDGWVKPIAPGAYIALEHTHPHDPAPLFAVNHEMALANDEVTTRVLRDERLYQVQHAFSHSSQLFYEFDHGMDLIPTLRLALSYEETIVPTPDEYPIDYQLFPVILDGKGVCSTPFVQQDTFQLPVIQKLLNNAHMEHKEGSIKKCYLCHWFEFDCSKASTQCAQYTADMCCEYCMCNPEFQNIEPYDEVFCLLAWEQGLIGLNSERRRFLEALSNKDTTFKCDWIESDGRSCVFCHNGYFK</sequence>
<organism evidence="2 3">
    <name type="scientific">Basidiobolus ranarum</name>
    <dbReference type="NCBI Taxonomy" id="34480"/>
    <lineage>
        <taxon>Eukaryota</taxon>
        <taxon>Fungi</taxon>
        <taxon>Fungi incertae sedis</taxon>
        <taxon>Zoopagomycota</taxon>
        <taxon>Entomophthoromycotina</taxon>
        <taxon>Basidiobolomycetes</taxon>
        <taxon>Basidiobolales</taxon>
        <taxon>Basidiobolaceae</taxon>
        <taxon>Basidiobolus</taxon>
    </lineage>
</organism>
<accession>A0ABR2VUR7</accession>
<keyword evidence="3" id="KW-1185">Reference proteome</keyword>
<reference evidence="2 3" key="1">
    <citation type="submission" date="2023-04" db="EMBL/GenBank/DDBJ databases">
        <title>Genome of Basidiobolus ranarum AG-B5.</title>
        <authorList>
            <person name="Stajich J.E."/>
            <person name="Carter-House D."/>
            <person name="Gryganskyi A."/>
        </authorList>
    </citation>
    <scope>NUCLEOTIDE SEQUENCE [LARGE SCALE GENOMIC DNA]</scope>
    <source>
        <strain evidence="2 3">AG-B5</strain>
    </source>
</reference>
<name>A0ABR2VUR7_9FUNG</name>